<keyword evidence="1" id="KW-0472">Membrane</keyword>
<protein>
    <submittedName>
        <fullName evidence="2">Uncharacterized protein</fullName>
    </submittedName>
</protein>
<sequence>MREVIFKNYTEKVINSIDKLELNDSLLYLDSILENSEVKDILNGGKSLEKTYKYLNEKLSFINKYKYGFYVEEIDNQDVIEGAKALITAKYFISKGINRGDVKEIIKGILILNYFELPFSQLIEIGDFTKEERRVLSIKLKEFLSALSIKISMPNDAPYNEKRYFEEYENGIGEKNMKKVYDFVEAIKRGRGYGLREVMRGLIKFISFINPILLKRTISERTDPLEILAIIEPLEDDEKLIIGLGEDIKNEWVLVGIIYQILDNNRNKRLGDNVLDAMRRILDQLWTINEELFFQCINYFGNYEDFNIILGRVLGRANRETILKYVNSYRISEYRGDWENDRLFIENFMNESGEENSLFLCSEMFQKWEGYLKDFVKQNKYIQGPIYTNCFYIIVYYFLLRKNQQEDFLQELEKIVFEILEINYIWCESPIEIRARFFINLTYLYLLSIECRHKAYILATKEGLVSKLEIFFKDERIWLYYFNTLDKPSFLKEIEENFTLTNNG</sequence>
<gene>
    <name evidence="2" type="ORF">CUESP1_0883</name>
</gene>
<evidence type="ECO:0000313" key="3">
    <source>
        <dbReference type="Proteomes" id="UP000245423"/>
    </source>
</evidence>
<proteinExistence type="predicted"/>
<dbReference type="AlphaFoldDB" id="A0A1M4PLF6"/>
<keyword evidence="1" id="KW-0812">Transmembrane</keyword>
<dbReference type="Proteomes" id="UP000245423">
    <property type="component" value="Chromosome 1"/>
</dbReference>
<dbReference type="EMBL" id="LT669839">
    <property type="protein sequence ID" value="SHD76261.1"/>
    <property type="molecule type" value="Genomic_DNA"/>
</dbReference>
<reference evidence="2 3" key="1">
    <citation type="submission" date="2016-11" db="EMBL/GenBank/DDBJ databases">
        <authorList>
            <person name="Manzoor S."/>
        </authorList>
    </citation>
    <scope>NUCLEOTIDE SEQUENCE [LARGE SCALE GENOMIC DNA]</scope>
    <source>
        <strain evidence="2">Clostridium ultunense strain Esp</strain>
    </source>
</reference>
<feature type="transmembrane region" description="Helical" evidence="1">
    <location>
        <begin position="381"/>
        <end position="400"/>
    </location>
</feature>
<name>A0A1M4PLF6_9FIRM</name>
<organism evidence="2 3">
    <name type="scientific">[Clostridium] ultunense Esp</name>
    <dbReference type="NCBI Taxonomy" id="1288971"/>
    <lineage>
        <taxon>Bacteria</taxon>
        <taxon>Bacillati</taxon>
        <taxon>Bacillota</taxon>
        <taxon>Tissierellia</taxon>
        <taxon>Tissierellales</taxon>
        <taxon>Tepidimicrobiaceae</taxon>
        <taxon>Schnuerera</taxon>
    </lineage>
</organism>
<keyword evidence="1" id="KW-1133">Transmembrane helix</keyword>
<keyword evidence="3" id="KW-1185">Reference proteome</keyword>
<accession>A0A1M4PLF6</accession>
<dbReference type="RefSeq" id="WP_040353964.1">
    <property type="nucleotide sequence ID" value="NZ_LT669839.1"/>
</dbReference>
<evidence type="ECO:0000313" key="2">
    <source>
        <dbReference type="EMBL" id="SHD76261.1"/>
    </source>
</evidence>
<evidence type="ECO:0000256" key="1">
    <source>
        <dbReference type="SAM" id="Phobius"/>
    </source>
</evidence>